<feature type="active site" description="Charge relay system" evidence="6">
    <location>
        <position position="361"/>
    </location>
</feature>
<dbReference type="Gene3D" id="3.30.70.80">
    <property type="entry name" value="Peptidase S8 propeptide/proteinase inhibitor I9"/>
    <property type="match status" value="1"/>
</dbReference>
<sequence>MRHFQNIFSVTGALLVSIVGAIIDPDTQATTARAITNSYIVVLKNDASPAVFDQHISWLKGANEQLGAPEFAGQKYKYNIGSFKGYAGEFNDLTVARIKERPEVAFIERNGIATADDCASQRINPDPSEGEWGLGRISHKSTGPWSQYVYTENKSGCVTPVFAYIVDSGILARHEEFEGRAMQIWKDQPSWADEDDCGHGTHVAGIIGGKTYGVEKSATIYGVKVLRPGFLGSCSGGWAGVIAGINFAFDHAGGNRSKSIINLSLGGTKSRAINMAVDNCITGGLTVVVSAGNDGDDACASSPASVQQAITVSATDSLDRVPDWANHGCCVDIFGPGVNVKSSYIDSTGRNNVTEILSGTSMAAPHIAGVVMSNKCLYGNDTPKKDWRQLMENAINGSITGNRCINDCCSPDLLAFNGGCAT</sequence>
<evidence type="ECO:0000256" key="8">
    <source>
        <dbReference type="SAM" id="SignalP"/>
    </source>
</evidence>
<feature type="chain" id="PRO_5046539877" evidence="8">
    <location>
        <begin position="22"/>
        <end position="422"/>
    </location>
</feature>
<dbReference type="Pfam" id="PF00082">
    <property type="entry name" value="Peptidase_S8"/>
    <property type="match status" value="1"/>
</dbReference>
<dbReference type="Pfam" id="PF05922">
    <property type="entry name" value="Inhibitor_I9"/>
    <property type="match status" value="1"/>
</dbReference>
<reference evidence="11 12" key="1">
    <citation type="submission" date="2024-02" db="EMBL/GenBank/DDBJ databases">
        <title>Discinaceae phylogenomics.</title>
        <authorList>
            <person name="Dirks A.C."/>
            <person name="James T.Y."/>
        </authorList>
    </citation>
    <scope>NUCLEOTIDE SEQUENCE [LARGE SCALE GENOMIC DNA]</scope>
    <source>
        <strain evidence="11 12">ACD0624</strain>
    </source>
</reference>
<feature type="active site" description="Charge relay system" evidence="6">
    <location>
        <position position="167"/>
    </location>
</feature>
<keyword evidence="4 6" id="KW-0378">Hydrolase</keyword>
<dbReference type="InterPro" id="IPR023827">
    <property type="entry name" value="Peptidase_S8_Asp-AS"/>
</dbReference>
<evidence type="ECO:0000256" key="3">
    <source>
        <dbReference type="ARBA" id="ARBA00022729"/>
    </source>
</evidence>
<keyword evidence="3 8" id="KW-0732">Signal</keyword>
<proteinExistence type="inferred from homology"/>
<evidence type="ECO:0000256" key="7">
    <source>
        <dbReference type="RuleBase" id="RU003355"/>
    </source>
</evidence>
<feature type="domain" description="Peptidase S8/S53" evidence="9">
    <location>
        <begin position="165"/>
        <end position="395"/>
    </location>
</feature>
<dbReference type="PRINTS" id="PR00723">
    <property type="entry name" value="SUBTILISIN"/>
</dbReference>
<feature type="domain" description="Inhibitor I9" evidence="10">
    <location>
        <begin position="38"/>
        <end position="112"/>
    </location>
</feature>
<evidence type="ECO:0000256" key="6">
    <source>
        <dbReference type="PROSITE-ProRule" id="PRU01240"/>
    </source>
</evidence>
<evidence type="ECO:0000313" key="11">
    <source>
        <dbReference type="EMBL" id="KAL0633134.1"/>
    </source>
</evidence>
<name>A0ABR3GB14_9PEZI</name>
<keyword evidence="2 6" id="KW-0645">Protease</keyword>
<dbReference type="PROSITE" id="PS00136">
    <property type="entry name" value="SUBTILASE_ASP"/>
    <property type="match status" value="1"/>
</dbReference>
<dbReference type="InterPro" id="IPR000209">
    <property type="entry name" value="Peptidase_S8/S53_dom"/>
</dbReference>
<dbReference type="PANTHER" id="PTHR43806">
    <property type="entry name" value="PEPTIDASE S8"/>
    <property type="match status" value="1"/>
</dbReference>
<dbReference type="InterPro" id="IPR050131">
    <property type="entry name" value="Peptidase_S8_subtilisin-like"/>
</dbReference>
<evidence type="ECO:0000256" key="4">
    <source>
        <dbReference type="ARBA" id="ARBA00022801"/>
    </source>
</evidence>
<dbReference type="InterPro" id="IPR023828">
    <property type="entry name" value="Peptidase_S8_Ser-AS"/>
</dbReference>
<feature type="signal peptide" evidence="8">
    <location>
        <begin position="1"/>
        <end position="21"/>
    </location>
</feature>
<feature type="active site" description="Charge relay system" evidence="6">
    <location>
        <position position="199"/>
    </location>
</feature>
<dbReference type="InterPro" id="IPR015500">
    <property type="entry name" value="Peptidase_S8_subtilisin-rel"/>
</dbReference>
<keyword evidence="5 6" id="KW-0720">Serine protease</keyword>
<dbReference type="Gene3D" id="3.40.50.200">
    <property type="entry name" value="Peptidase S8/S53 domain"/>
    <property type="match status" value="1"/>
</dbReference>
<dbReference type="EMBL" id="JBBBZM010000136">
    <property type="protein sequence ID" value="KAL0633134.1"/>
    <property type="molecule type" value="Genomic_DNA"/>
</dbReference>
<accession>A0ABR3GB14</accession>
<evidence type="ECO:0000256" key="1">
    <source>
        <dbReference type="ARBA" id="ARBA00011073"/>
    </source>
</evidence>
<dbReference type="InterPro" id="IPR034193">
    <property type="entry name" value="PCSK9_ProteinaseK-like"/>
</dbReference>
<evidence type="ECO:0000256" key="5">
    <source>
        <dbReference type="ARBA" id="ARBA00022825"/>
    </source>
</evidence>
<dbReference type="SUPFAM" id="SSF52743">
    <property type="entry name" value="Subtilisin-like"/>
    <property type="match status" value="1"/>
</dbReference>
<protein>
    <submittedName>
        <fullName evidence="11">Uncharacterized protein</fullName>
    </submittedName>
</protein>
<dbReference type="InterPro" id="IPR022398">
    <property type="entry name" value="Peptidase_S8_His-AS"/>
</dbReference>
<dbReference type="Proteomes" id="UP001447188">
    <property type="component" value="Unassembled WGS sequence"/>
</dbReference>
<evidence type="ECO:0000259" key="10">
    <source>
        <dbReference type="Pfam" id="PF05922"/>
    </source>
</evidence>
<evidence type="ECO:0000256" key="2">
    <source>
        <dbReference type="ARBA" id="ARBA00022670"/>
    </source>
</evidence>
<dbReference type="PROSITE" id="PS00138">
    <property type="entry name" value="SUBTILASE_SER"/>
    <property type="match status" value="1"/>
</dbReference>
<gene>
    <name evidence="11" type="ORF">Q9L58_007973</name>
</gene>
<dbReference type="InterPro" id="IPR036852">
    <property type="entry name" value="Peptidase_S8/S53_dom_sf"/>
</dbReference>
<keyword evidence="12" id="KW-1185">Reference proteome</keyword>
<dbReference type="CDD" id="cd04077">
    <property type="entry name" value="Peptidases_S8_PCSK9_ProteinaseK_like"/>
    <property type="match status" value="1"/>
</dbReference>
<dbReference type="InterPro" id="IPR037045">
    <property type="entry name" value="S8pro/Inhibitor_I9_sf"/>
</dbReference>
<dbReference type="PANTHER" id="PTHR43806:SF13">
    <property type="entry name" value="SUBTILASE-TYPE PROTEINASE RRT12"/>
    <property type="match status" value="1"/>
</dbReference>
<dbReference type="InterPro" id="IPR010259">
    <property type="entry name" value="S8pro/Inhibitor_I9"/>
</dbReference>
<dbReference type="SUPFAM" id="SSF54897">
    <property type="entry name" value="Protease propeptides/inhibitors"/>
    <property type="match status" value="1"/>
</dbReference>
<dbReference type="PROSITE" id="PS51892">
    <property type="entry name" value="SUBTILASE"/>
    <property type="match status" value="1"/>
</dbReference>
<comment type="similarity">
    <text evidence="1 6 7">Belongs to the peptidase S8 family.</text>
</comment>
<comment type="caution">
    <text evidence="11">The sequence shown here is derived from an EMBL/GenBank/DDBJ whole genome shotgun (WGS) entry which is preliminary data.</text>
</comment>
<dbReference type="PROSITE" id="PS00137">
    <property type="entry name" value="SUBTILASE_HIS"/>
    <property type="match status" value="1"/>
</dbReference>
<evidence type="ECO:0000313" key="12">
    <source>
        <dbReference type="Proteomes" id="UP001447188"/>
    </source>
</evidence>
<organism evidence="11 12">
    <name type="scientific">Discina gigas</name>
    <dbReference type="NCBI Taxonomy" id="1032678"/>
    <lineage>
        <taxon>Eukaryota</taxon>
        <taxon>Fungi</taxon>
        <taxon>Dikarya</taxon>
        <taxon>Ascomycota</taxon>
        <taxon>Pezizomycotina</taxon>
        <taxon>Pezizomycetes</taxon>
        <taxon>Pezizales</taxon>
        <taxon>Discinaceae</taxon>
        <taxon>Discina</taxon>
    </lineage>
</organism>
<evidence type="ECO:0000259" key="9">
    <source>
        <dbReference type="Pfam" id="PF00082"/>
    </source>
</evidence>